<evidence type="ECO:0000313" key="10">
    <source>
        <dbReference type="Proteomes" id="UP000475582"/>
    </source>
</evidence>
<evidence type="ECO:0000256" key="4">
    <source>
        <dbReference type="ARBA" id="ARBA00022692"/>
    </source>
</evidence>
<dbReference type="GO" id="GO:0016020">
    <property type="term" value="C:membrane"/>
    <property type="evidence" value="ECO:0007669"/>
    <property type="project" value="UniProtKB-SubCell"/>
</dbReference>
<dbReference type="PROSITE" id="PS00543">
    <property type="entry name" value="HLYD_FAMILY"/>
    <property type="match status" value="1"/>
</dbReference>
<dbReference type="SUPFAM" id="SSF51230">
    <property type="entry name" value="Single hybrid motif"/>
    <property type="match status" value="1"/>
</dbReference>
<keyword evidence="10" id="KW-1185">Reference proteome</keyword>
<dbReference type="PANTHER" id="PTHR30386:SF28">
    <property type="entry name" value="EXPORTED PROTEIN"/>
    <property type="match status" value="1"/>
</dbReference>
<evidence type="ECO:0000313" key="9">
    <source>
        <dbReference type="EMBL" id="MTV40669.1"/>
    </source>
</evidence>
<dbReference type="InterPro" id="IPR011053">
    <property type="entry name" value="Single_hybrid_motif"/>
</dbReference>
<evidence type="ECO:0000256" key="1">
    <source>
        <dbReference type="ARBA" id="ARBA00004167"/>
    </source>
</evidence>
<feature type="transmembrane region" description="Helical" evidence="7">
    <location>
        <begin position="27"/>
        <end position="49"/>
    </location>
</feature>
<dbReference type="Gene3D" id="2.40.30.170">
    <property type="match status" value="1"/>
</dbReference>
<sequence length="407" mass="44695">MSRLFRPEAVAHKNQRLHGTVVLANTWSHVALTIFFCAIVIALIVFACYHGFTRKETVDGVVVPDLGVIRLVAPQSGVITSIQAKEGDLLQVGAPVFVLTSERTSAKGATQAAINDALSSRMAHLSRELEQQSIQSGNKSQEINQRLLNLNVSLKRLDTELALQRRKTDILRDLSANLSSLATEGSVPKNAASQKAAELIEQESRVSALEGERLSIQRDIEALTALRSDLPLQSGREASSLKRSMEELKQQASENEAKRQIVVRADASGRLAGIVVDQGQAVSGEQRLASLLPKDSQLEAELYVPTRAAGFVRPGTKVLLRYDAFPYQKFGQFNGQVREVSMTTISLAELKPAASAEPVYRVRVRLDKQDQPQTLKPGMQLSATLVLERRTLMEWIFEPLLGISGRL</sequence>
<dbReference type="OrthoDB" id="9775513at2"/>
<proteinExistence type="inferred from homology"/>
<evidence type="ECO:0000256" key="6">
    <source>
        <dbReference type="ARBA" id="ARBA00023136"/>
    </source>
</evidence>
<dbReference type="InterPro" id="IPR006144">
    <property type="entry name" value="Secretion_HlyD_CS"/>
</dbReference>
<feature type="domain" description="AprE-like beta-barrel" evidence="8">
    <location>
        <begin position="299"/>
        <end position="386"/>
    </location>
</feature>
<dbReference type="RefSeq" id="WP_155466717.1">
    <property type="nucleotide sequence ID" value="NZ_WNKY01000038.1"/>
</dbReference>
<keyword evidence="4 7" id="KW-0812">Transmembrane</keyword>
<reference evidence="9 10" key="1">
    <citation type="submission" date="2019-11" db="EMBL/GenBank/DDBJ databases">
        <title>Type strains purchased from KCTC, JCM and DSMZ.</title>
        <authorList>
            <person name="Lu H."/>
        </authorList>
    </citation>
    <scope>NUCLEOTIDE SEQUENCE [LARGE SCALE GENOMIC DNA]</scope>
    <source>
        <strain evidence="9 10">KCTC 22382</strain>
    </source>
</reference>
<dbReference type="InterPro" id="IPR050739">
    <property type="entry name" value="MFP"/>
</dbReference>
<dbReference type="Pfam" id="PF26002">
    <property type="entry name" value="Beta-barrel_AprE"/>
    <property type="match status" value="1"/>
</dbReference>
<evidence type="ECO:0000256" key="3">
    <source>
        <dbReference type="ARBA" id="ARBA00022448"/>
    </source>
</evidence>
<dbReference type="EMBL" id="WNKY01000038">
    <property type="protein sequence ID" value="MTV40669.1"/>
    <property type="molecule type" value="Genomic_DNA"/>
</dbReference>
<evidence type="ECO:0000256" key="7">
    <source>
        <dbReference type="SAM" id="Phobius"/>
    </source>
</evidence>
<keyword evidence="5 7" id="KW-1133">Transmembrane helix</keyword>
<evidence type="ECO:0000256" key="2">
    <source>
        <dbReference type="ARBA" id="ARBA00009477"/>
    </source>
</evidence>
<dbReference type="Proteomes" id="UP000475582">
    <property type="component" value="Unassembled WGS sequence"/>
</dbReference>
<dbReference type="AlphaFoldDB" id="A0A6L6PPI1"/>
<comment type="caution">
    <text evidence="9">The sequence shown here is derived from an EMBL/GenBank/DDBJ whole genome shotgun (WGS) entry which is preliminary data.</text>
</comment>
<dbReference type="PRINTS" id="PR01490">
    <property type="entry name" value="RTXTOXIND"/>
</dbReference>
<comment type="subcellular location">
    <subcellularLocation>
        <location evidence="1">Membrane</location>
        <topology evidence="1">Single-pass membrane protein</topology>
    </subcellularLocation>
</comment>
<dbReference type="Gene3D" id="2.40.50.100">
    <property type="match status" value="1"/>
</dbReference>
<comment type="similarity">
    <text evidence="2">Belongs to the membrane fusion protein (MFP) (TC 8.A.1) family.</text>
</comment>
<dbReference type="GO" id="GO:0055085">
    <property type="term" value="P:transmembrane transport"/>
    <property type="evidence" value="ECO:0007669"/>
    <property type="project" value="InterPro"/>
</dbReference>
<organism evidence="9 10">
    <name type="scientific">Duganella radicis</name>
    <dbReference type="NCBI Taxonomy" id="551988"/>
    <lineage>
        <taxon>Bacteria</taxon>
        <taxon>Pseudomonadati</taxon>
        <taxon>Pseudomonadota</taxon>
        <taxon>Betaproteobacteria</taxon>
        <taxon>Burkholderiales</taxon>
        <taxon>Oxalobacteraceae</taxon>
        <taxon>Telluria group</taxon>
        <taxon>Duganella</taxon>
    </lineage>
</organism>
<protein>
    <submittedName>
        <fullName evidence="9">HlyD family efflux transporter periplasmic adaptor subunit</fullName>
    </submittedName>
</protein>
<evidence type="ECO:0000256" key="5">
    <source>
        <dbReference type="ARBA" id="ARBA00022989"/>
    </source>
</evidence>
<dbReference type="InterPro" id="IPR058982">
    <property type="entry name" value="Beta-barrel_AprE"/>
</dbReference>
<dbReference type="PANTHER" id="PTHR30386">
    <property type="entry name" value="MEMBRANE FUSION SUBUNIT OF EMRAB-TOLC MULTIDRUG EFFLUX PUMP"/>
    <property type="match status" value="1"/>
</dbReference>
<gene>
    <name evidence="9" type="ORF">GM676_24205</name>
</gene>
<keyword evidence="6 7" id="KW-0472">Membrane</keyword>
<dbReference type="GO" id="GO:0009306">
    <property type="term" value="P:protein secretion"/>
    <property type="evidence" value="ECO:0007669"/>
    <property type="project" value="InterPro"/>
</dbReference>
<keyword evidence="3" id="KW-0813">Transport</keyword>
<accession>A0A6L6PPI1</accession>
<name>A0A6L6PPI1_9BURK</name>
<evidence type="ECO:0000259" key="8">
    <source>
        <dbReference type="Pfam" id="PF26002"/>
    </source>
</evidence>